<protein>
    <submittedName>
        <fullName evidence="1">Coat protein</fullName>
    </submittedName>
</protein>
<keyword evidence="1" id="KW-0167">Capsid protein</keyword>
<evidence type="ECO:0000313" key="1">
    <source>
        <dbReference type="EMBL" id="CDF65989.1"/>
    </source>
</evidence>
<dbReference type="EMBL" id="HG005163">
    <property type="protein sequence ID" value="CDF65989.1"/>
    <property type="molecule type" value="Genomic_RNA"/>
</dbReference>
<dbReference type="GO" id="GO:0019028">
    <property type="term" value="C:viral capsid"/>
    <property type="evidence" value="ECO:0007669"/>
    <property type="project" value="UniProtKB-KW"/>
</dbReference>
<proteinExistence type="predicted"/>
<feature type="non-terminal residue" evidence="1">
    <location>
        <position position="1"/>
    </location>
</feature>
<name>A0A024HA06_9VIRU</name>
<keyword evidence="1" id="KW-0946">Virion</keyword>
<gene>
    <name evidence="1" type="primary">CP</name>
</gene>
<reference evidence="1" key="1">
    <citation type="submission" date="2013-05" db="EMBL/GenBank/DDBJ databases">
        <title>Cryptic viruses and multiple herbicide resistance in the grass weeds Alopecurus myosuroides and Lolium rigidum.</title>
        <authorList>
            <person name="Sabbadin F."/>
            <person name="Glover R."/>
            <person name="Wortley D.J."/>
            <person name="Edwards R."/>
        </authorList>
    </citation>
    <scope>NUCLEOTIDE SEQUENCE</scope>
    <source>
        <strain evidence="1">BG resistant 4</strain>
        <tissue evidence="1">Host shoot tissue</tissue>
    </source>
</reference>
<accession>A0A024HA06</accession>
<organism evidence="1">
    <name type="scientific">uncultured Partitiviridae sp</name>
    <dbReference type="NCBI Taxonomy" id="1342376"/>
    <lineage>
        <taxon>Viruses</taxon>
        <taxon>Riboviria</taxon>
        <taxon>Orthornavirae</taxon>
        <taxon>Pisuviricota</taxon>
        <taxon>Duplopiviricetes</taxon>
        <taxon>Durnavirales</taxon>
        <taxon>Partitiviridae</taxon>
        <taxon>environmental samples</taxon>
    </lineage>
</organism>
<sequence>GHNLNNATHELVFNTHASSVCPFIADEDLHDAQAAQVHITSVHTFASDRQIGEDNVTRFGEFWQTTPDILTTPQRNLTKDYQNMITSPVFFTDI</sequence>